<accession>A0ABP0B0R7</accession>
<feature type="compositionally biased region" description="Acidic residues" evidence="1">
    <location>
        <begin position="672"/>
        <end position="685"/>
    </location>
</feature>
<feature type="compositionally biased region" description="Basic and acidic residues" evidence="1">
    <location>
        <begin position="1035"/>
        <end position="1054"/>
    </location>
</feature>
<dbReference type="EMBL" id="CAWUHC010000009">
    <property type="protein sequence ID" value="CAK7213168.1"/>
    <property type="molecule type" value="Genomic_DNA"/>
</dbReference>
<feature type="compositionally biased region" description="Gly residues" evidence="1">
    <location>
        <begin position="510"/>
        <end position="519"/>
    </location>
</feature>
<feature type="compositionally biased region" description="Low complexity" evidence="1">
    <location>
        <begin position="1210"/>
        <end position="1232"/>
    </location>
</feature>
<name>A0ABP0B0R7_9PEZI</name>
<feature type="region of interest" description="Disordered" evidence="1">
    <location>
        <begin position="189"/>
        <end position="210"/>
    </location>
</feature>
<sequence>MDPPSSVATSASDAAALGVQLAQDLYRLASEYPSVECQIGRIAQAFVDLNLTLADLASVLFLFQKPSPSLSQSCLDRVDALVSRINGVQKTFRASLNDDVAASGKASSSALKQTKQPATTTKLGRLKTLFPGSGAAERFTEMEWVRNTLALLAAVCRLSMSHEASQRIVSETLTSAVLIYVRMVEQKLAGPDDDDDDPSDDDEPITGPGSLFFIVPAAPAPKVTAKGKSSLAKKKEPVPPKLDAATWIYEALRDRVKESGRAEELPAQFVGWLLQEVAIAKVEEKTEASETVPGPAEAEPAKDAAEIETAPILEPEPSPAPVYLSKKAAKKAAKLKGKAAAAKAPEPEPEPLSEKTEDNKVAAEAPATAEEAEAEKATATTDEKTVGDVPTANSEPVPEVPAAGPTASPQEPDRPRDSKFAGRLGIDPDLDDLPPPYPSPEAFMPHGRGPPFGGPPYPFPQGNGMPYPPPGAPFDEYSNMAYMQPRPAMFPVGFYPVHPPYMAPQPYFGGRPGGPGPDGYGPNDHYDAQPPTGRPGPGMRRGSIERPGALVPRRRPAGTVLNSAIFGKFDEEEHYDDDAPASRRRNMQSRRRRESDESQKTDDNRENETTDDKADDDKNEKDEDDTANKDKSAAPAPSEMSLERIPYRPKKQVAPSSRPAKKAGKAAAYQVFDDDDVDDGDDKDEDEPRHFSDAETVDIRDVVPSNSGKKRNTKNASAKRTMPASKEYSPPPATVFPEPPSPPTVIENENDNGEGSKSKSKAKKSKAKKAEKKKIEAKADVEKRDDDKGKDKDDSEYESAIENNDNDKHHLSDDNGSEKDDDSETKFSPDTEHRIFTPPATPPHVPPGEAPVPPPAAHIYPGAPGVGAPGAGGAGVFGHAGGPGGMPYFARPPFPQAPQQPLPMMGVHPFLGQRRGATETAAAYGPNVDMGAGVGGAAGAGAAGGAMDPMWAQFWSESMGMPPGAAPWASATTAAATAAGVTGGARAAPTTGAAGVNSSWIRGDNHQYPVNGRLAQQPASRPPLSQPRPAPRPQQWDRYRSRGVHDDEHDDRDGYYIPSEDEDYDDYGPGHGHNHGRDDRDDYNVHPMDRQRPPYGAAQYSAPRRRSRSPPYQPQQRQYHDPSRQPPQQPRQQRYAPNDSPPGAGGWSRDEKTSPPNHHGGPQHPQQQPYSQQQQQQQYRNAYHPYYDQPRRGSFSKGGAEWGWPGDMKQQPSQQQYPQQQQQHHTYSQQTPQMPPSFPHVPPHTSNGHQPAWDDGWNEAYRQSRGHAEFAMTEIDG</sequence>
<feature type="compositionally biased region" description="Basic and acidic residues" evidence="1">
    <location>
        <begin position="805"/>
        <end position="835"/>
    </location>
</feature>
<feature type="compositionally biased region" description="Basic and acidic residues" evidence="1">
    <location>
        <begin position="686"/>
        <end position="701"/>
    </location>
</feature>
<feature type="region of interest" description="Disordered" evidence="1">
    <location>
        <begin position="285"/>
        <end position="471"/>
    </location>
</feature>
<feature type="compositionally biased region" description="Basic and acidic residues" evidence="1">
    <location>
        <begin position="593"/>
        <end position="632"/>
    </location>
</feature>
<evidence type="ECO:0000313" key="3">
    <source>
        <dbReference type="Proteomes" id="UP001642406"/>
    </source>
</evidence>
<feature type="compositionally biased region" description="Basic and acidic residues" evidence="1">
    <location>
        <begin position="1075"/>
        <end position="1092"/>
    </location>
</feature>
<feature type="compositionally biased region" description="Basic and acidic residues" evidence="1">
    <location>
        <begin position="411"/>
        <end position="420"/>
    </location>
</feature>
<comment type="caution">
    <text evidence="2">The sequence shown here is derived from an EMBL/GenBank/DDBJ whole genome shotgun (WGS) entry which is preliminary data.</text>
</comment>
<reference evidence="2 3" key="1">
    <citation type="submission" date="2024-01" db="EMBL/GenBank/DDBJ databases">
        <authorList>
            <person name="Allen C."/>
            <person name="Tagirdzhanova G."/>
        </authorList>
    </citation>
    <scope>NUCLEOTIDE SEQUENCE [LARGE SCALE GENOMIC DNA]</scope>
</reference>
<feature type="compositionally biased region" description="Basic and acidic residues" evidence="1">
    <location>
        <begin position="773"/>
        <end position="793"/>
    </location>
</feature>
<feature type="compositionally biased region" description="Pro residues" evidence="1">
    <location>
        <begin position="839"/>
        <end position="856"/>
    </location>
</feature>
<proteinExistence type="predicted"/>
<feature type="compositionally biased region" description="Basic residues" evidence="1">
    <location>
        <begin position="758"/>
        <end position="772"/>
    </location>
</feature>
<gene>
    <name evidence="2" type="ORF">SBRCBS47491_001710</name>
</gene>
<feature type="compositionally biased region" description="Acidic residues" evidence="1">
    <location>
        <begin position="570"/>
        <end position="579"/>
    </location>
</feature>
<evidence type="ECO:0000313" key="2">
    <source>
        <dbReference type="EMBL" id="CAK7213168.1"/>
    </source>
</evidence>
<feature type="compositionally biased region" description="Low complexity" evidence="1">
    <location>
        <begin position="1154"/>
        <end position="1179"/>
    </location>
</feature>
<feature type="region of interest" description="Disordered" evidence="1">
    <location>
        <begin position="506"/>
        <end position="858"/>
    </location>
</feature>
<organism evidence="2 3">
    <name type="scientific">Sporothrix bragantina</name>
    <dbReference type="NCBI Taxonomy" id="671064"/>
    <lineage>
        <taxon>Eukaryota</taxon>
        <taxon>Fungi</taxon>
        <taxon>Dikarya</taxon>
        <taxon>Ascomycota</taxon>
        <taxon>Pezizomycotina</taxon>
        <taxon>Sordariomycetes</taxon>
        <taxon>Sordariomycetidae</taxon>
        <taxon>Ophiostomatales</taxon>
        <taxon>Ophiostomataceae</taxon>
        <taxon>Sporothrix</taxon>
    </lineage>
</organism>
<protein>
    <submittedName>
        <fullName evidence="2">Uncharacterized protein</fullName>
    </submittedName>
</protein>
<feature type="compositionally biased region" description="Acidic residues" evidence="1">
    <location>
        <begin position="191"/>
        <end position="204"/>
    </location>
</feature>
<feature type="compositionally biased region" description="Pro residues" evidence="1">
    <location>
        <begin position="1233"/>
        <end position="1242"/>
    </location>
</feature>
<feature type="compositionally biased region" description="Basic residues" evidence="1">
    <location>
        <begin position="582"/>
        <end position="592"/>
    </location>
</feature>
<feature type="region of interest" description="Disordered" evidence="1">
    <location>
        <begin position="984"/>
        <end position="1257"/>
    </location>
</feature>
<keyword evidence="3" id="KW-1185">Reference proteome</keyword>
<dbReference type="Proteomes" id="UP001642406">
    <property type="component" value="Unassembled WGS sequence"/>
</dbReference>
<feature type="compositionally biased region" description="Low complexity" evidence="1">
    <location>
        <begin position="984"/>
        <end position="995"/>
    </location>
</feature>
<feature type="compositionally biased region" description="Basic and acidic residues" evidence="1">
    <location>
        <begin position="352"/>
        <end position="361"/>
    </location>
</feature>
<evidence type="ECO:0000256" key="1">
    <source>
        <dbReference type="SAM" id="MobiDB-lite"/>
    </source>
</evidence>
<feature type="compositionally biased region" description="Basic residues" evidence="1">
    <location>
        <begin position="327"/>
        <end position="337"/>
    </location>
</feature>
<feature type="compositionally biased region" description="Pro residues" evidence="1">
    <location>
        <begin position="729"/>
        <end position="743"/>
    </location>
</feature>
<feature type="compositionally biased region" description="Pro residues" evidence="1">
    <location>
        <begin position="1020"/>
        <end position="1032"/>
    </location>
</feature>